<feature type="transmembrane region" description="Helical" evidence="1">
    <location>
        <begin position="75"/>
        <end position="95"/>
    </location>
</feature>
<organism evidence="2 3">
    <name type="scientific">Suillus placidus</name>
    <dbReference type="NCBI Taxonomy" id="48579"/>
    <lineage>
        <taxon>Eukaryota</taxon>
        <taxon>Fungi</taxon>
        <taxon>Dikarya</taxon>
        <taxon>Basidiomycota</taxon>
        <taxon>Agaricomycotina</taxon>
        <taxon>Agaricomycetes</taxon>
        <taxon>Agaricomycetidae</taxon>
        <taxon>Boletales</taxon>
        <taxon>Suillineae</taxon>
        <taxon>Suillaceae</taxon>
        <taxon>Suillus</taxon>
    </lineage>
</organism>
<sequence>MSKFDDFCGRHHWRLAPTLSMPGCLREELLCDCSPSAHCSWGLWVYLTHTISFLSINLTSLVPPTEIVPLTTTGYTLPLCTNIMVTGFIAGRIWYMSRIPVVDEHGKPVILKIAVGGRLMMLIIESGALYMVTQLIFVVLVAIRNSAEAVLSLAGTQIYVSHCAF</sequence>
<keyword evidence="1" id="KW-0812">Transmembrane</keyword>
<gene>
    <name evidence="2" type="ORF">EV702DRAFT_460388</name>
</gene>
<feature type="transmembrane region" description="Helical" evidence="1">
    <location>
        <begin position="116"/>
        <end position="143"/>
    </location>
</feature>
<dbReference type="Proteomes" id="UP000714275">
    <property type="component" value="Unassembled WGS sequence"/>
</dbReference>
<keyword evidence="1" id="KW-1133">Transmembrane helix</keyword>
<proteinExistence type="predicted"/>
<keyword evidence="3" id="KW-1185">Reference proteome</keyword>
<evidence type="ECO:0000313" key="2">
    <source>
        <dbReference type="EMBL" id="KAG1775084.1"/>
    </source>
</evidence>
<evidence type="ECO:0000256" key="1">
    <source>
        <dbReference type="SAM" id="Phobius"/>
    </source>
</evidence>
<comment type="caution">
    <text evidence="2">The sequence shown here is derived from an EMBL/GenBank/DDBJ whole genome shotgun (WGS) entry which is preliminary data.</text>
</comment>
<reference evidence="2" key="1">
    <citation type="journal article" date="2020" name="New Phytol.">
        <title>Comparative genomics reveals dynamic genome evolution in host specialist ectomycorrhizal fungi.</title>
        <authorList>
            <person name="Lofgren L.A."/>
            <person name="Nguyen N.H."/>
            <person name="Vilgalys R."/>
            <person name="Ruytinx J."/>
            <person name="Liao H.L."/>
            <person name="Branco S."/>
            <person name="Kuo A."/>
            <person name="LaButti K."/>
            <person name="Lipzen A."/>
            <person name="Andreopoulos W."/>
            <person name="Pangilinan J."/>
            <person name="Riley R."/>
            <person name="Hundley H."/>
            <person name="Na H."/>
            <person name="Barry K."/>
            <person name="Grigoriev I.V."/>
            <person name="Stajich J.E."/>
            <person name="Kennedy P.G."/>
        </authorList>
    </citation>
    <scope>NUCLEOTIDE SEQUENCE</scope>
    <source>
        <strain evidence="2">DOB743</strain>
    </source>
</reference>
<protein>
    <submittedName>
        <fullName evidence="2">Uncharacterized protein</fullName>
    </submittedName>
</protein>
<keyword evidence="1" id="KW-0472">Membrane</keyword>
<feature type="transmembrane region" description="Helical" evidence="1">
    <location>
        <begin position="43"/>
        <end position="63"/>
    </location>
</feature>
<dbReference type="OrthoDB" id="3346544at2759"/>
<accession>A0A9P6ZQY5</accession>
<name>A0A9P6ZQY5_9AGAM</name>
<evidence type="ECO:0000313" key="3">
    <source>
        <dbReference type="Proteomes" id="UP000714275"/>
    </source>
</evidence>
<dbReference type="AlphaFoldDB" id="A0A9P6ZQY5"/>
<dbReference type="EMBL" id="JABBWD010000036">
    <property type="protein sequence ID" value="KAG1775084.1"/>
    <property type="molecule type" value="Genomic_DNA"/>
</dbReference>